<dbReference type="Pfam" id="PF00517">
    <property type="entry name" value="GP41"/>
    <property type="match status" value="1"/>
</dbReference>
<keyword evidence="24 32" id="KW-0175">Coiled coil</keyword>
<feature type="domain" description="Human immunodeficiency virus 1 envelope glycoprotein Gp120" evidence="35">
    <location>
        <begin position="36"/>
        <end position="141"/>
    </location>
</feature>
<evidence type="ECO:0000256" key="8">
    <source>
        <dbReference type="ARBA" id="ARBA00022510"/>
    </source>
</evidence>
<evidence type="ECO:0000256" key="4">
    <source>
        <dbReference type="ARBA" id="ARBA00004563"/>
    </source>
</evidence>
<evidence type="ECO:0000256" key="17">
    <source>
        <dbReference type="ARBA" id="ARBA00022804"/>
    </source>
</evidence>
<comment type="PTM">
    <text evidence="32">Palmitoylation of the transmembrane protein and of Env polyprotein (prior to its proteolytic cleavage) is essential for their association with host cell membrane lipid rafts. Palmitoylation is therefore required for envelope trafficking to classical lipid rafts, but not for viral replication.</text>
</comment>
<feature type="region of interest" description="MPER; binding to GalCer" evidence="32">
    <location>
        <begin position="669"/>
        <end position="690"/>
    </location>
</feature>
<dbReference type="InterPro" id="IPR037527">
    <property type="entry name" value="Gp160"/>
</dbReference>
<dbReference type="GO" id="GO:0044175">
    <property type="term" value="C:host cell endosome membrane"/>
    <property type="evidence" value="ECO:0007669"/>
    <property type="project" value="UniProtKB-SubCell"/>
</dbReference>
<evidence type="ECO:0000256" key="29">
    <source>
        <dbReference type="ARBA" id="ARBA00023280"/>
    </source>
</evidence>
<gene>
    <name evidence="32 37" type="primary">env</name>
</gene>
<evidence type="ECO:0000256" key="32">
    <source>
        <dbReference type="HAMAP-Rule" id="MF_04083"/>
    </source>
</evidence>
<sequence>MRAKETRKNYQLLRRWGTTLTMLLGILMICNATGNLWVTVYYGVPVWREATTTLFCASDAKAHDTEVHNVWATHACVPTDPNPQEVQLNVTENFNMWKNNMVEQMHEDIINLWDESLKPCVKLTPLCVKLNCTNVRSDTINLKNNNWTVDHQMKGEIKNCSFNVTTDLKDKIKKEHALFYKLDIVPIENDNDNNTSNNTSYRLISCNATTITQACPKVSFEPIPIYYCAPAGFAILKCNNKKFNGTGPCTNVSTVQCTHGIKPVVSTQLLLNGSIAEEEVVIRSENFTNNAKIIIVQLNDTVQINCTRPNNNTRKSINIGPGRAFYAAGDIIGDIRQAHCNISGAEWNNTLKQIANKLREQYGKNKTIEFRPSSGGDPEIVMHNFNCGGEFFYCNTTQLFNSNWTATGNTNNTGGNATITLPCRIKQLINMWQGVGKAMYAPPIRGLIRCSSNITGLLLTRDGGGSNGTNGTEVFRPHGGDMRDNWRSELYKYKVVKIEPLGVAPNKAKRRVVQREKRAVTIGAVFLGFLGAAGSTMGAASMTLTVQARQLLSGIVQQQSNLLRAIEAQQHLLQLTVWGIKQLQARVLALERYLRDQQLLGIWGCSGKLICPTAVPWNTSWSNKSYNEIWNNMTWMEWDREINNYTNLIYSLIEESQNQQEKNEQDLLALDKWADLWSWFDISNWLWYIRIFIIIVGGLIGLRIVFTVLSIVNRVRQGYSPLSFQTHLPTQRGPDRPEGIEEEGGERDRDRSGPLVDGFLAIIWVDLRNLCLFSYHRLRDLLLIVTRIVELLGRRGREALKYWWNLLQYWGQELGNSAVSLLNATAVAVGEGTDRIIEIIQRAFRAILNIPRRIRQGFERILL</sequence>
<evidence type="ECO:0000256" key="24">
    <source>
        <dbReference type="ARBA" id="ARBA00023054"/>
    </source>
</evidence>
<comment type="domain">
    <text evidence="32">The CD4-binding region is targeted by the antibody b12.</text>
</comment>
<feature type="coiled-coil region" evidence="32">
    <location>
        <begin position="640"/>
        <end position="674"/>
    </location>
</feature>
<feature type="domain" description="Retroviral envelope protein GP41-like" evidence="36">
    <location>
        <begin position="537"/>
        <end position="726"/>
    </location>
</feature>
<feature type="topological domain" description="Cytoplasmic" evidence="32">
    <location>
        <begin position="713"/>
        <end position="863"/>
    </location>
</feature>
<dbReference type="Gene3D" id="1.20.5.490">
    <property type="entry name" value="Single helix bin"/>
    <property type="match status" value="1"/>
</dbReference>
<comment type="miscellaneous">
    <text evidence="32">HIV-1 lineages are divided in three main groups, M (for Major), O (for Outlier), and N (for New, or Non-M, Non-O). The vast majority of strains found worldwide belong to the group M. Group O seems to be endemic to and largely confined to Cameroon and neighboring countries in West Central Africa, where these viruses represent a small minority of HIV-1 strains. The group N is represented by a limited number of isolates from Cameroonian persons. The group M is further subdivided in 9 clades or subtypes (A to D, F to H, J and K).</text>
</comment>
<keyword evidence="13 32" id="KW-0165">Cleavage on pair of basic residues</keyword>
<dbReference type="GO" id="GO:0052031">
    <property type="term" value="P:symbiont-mediated perturbation of host defense response"/>
    <property type="evidence" value="ECO:0007669"/>
    <property type="project" value="UniProtKB-UniRule"/>
</dbReference>
<evidence type="ECO:0000256" key="16">
    <source>
        <dbReference type="ARBA" id="ARBA00022729"/>
    </source>
</evidence>
<evidence type="ECO:0000256" key="27">
    <source>
        <dbReference type="ARBA" id="ARBA00023157"/>
    </source>
</evidence>
<comment type="similarity">
    <text evidence="32">Belongs to the HIV-1 env protein family.</text>
</comment>
<evidence type="ECO:0000256" key="15">
    <source>
        <dbReference type="ARBA" id="ARBA00022703"/>
    </source>
</evidence>
<feature type="region of interest" description="CD4-binding loop" evidence="32">
    <location>
        <begin position="373"/>
        <end position="383"/>
    </location>
</feature>
<evidence type="ECO:0000256" key="33">
    <source>
        <dbReference type="RuleBase" id="RU363095"/>
    </source>
</evidence>
<comment type="domain">
    <text evidence="32">Some of the most genetically diverse regions of the viral genome are present in Env. They are called variable regions 1 through 5 (V1 through V5). Coreceptor usage of gp120 is determined mainly by the primary structure of the third variable region (V3) in the outer domain of gp120. The sequence of V3 determines which coreceptor, CCR5 and/or CXCR4 (corresponding to R5/macrophage, X4/T cell and R5X4/T cell and macrophage tropism), is used to trigger the fusion potential of the Env complex, and hence which cells the virus can infect. Binding to CCR5 involves a region adjacent in addition to V3.</text>
</comment>
<evidence type="ECO:0000256" key="18">
    <source>
        <dbReference type="ARBA" id="ARBA00022844"/>
    </source>
</evidence>
<keyword evidence="17 32" id="KW-1161">Viral attachment to host cell</keyword>
<keyword evidence="10 32" id="KW-1165">Clathrin-mediated endocytosis of virus by host</keyword>
<dbReference type="HAMAP" id="MF_04083">
    <property type="entry name" value="HIV_ENV"/>
    <property type="match status" value="1"/>
</dbReference>
<dbReference type="InterPro" id="IPR036377">
    <property type="entry name" value="Gp120_core_sf"/>
</dbReference>
<reference evidence="37" key="2">
    <citation type="journal article" date="2015" name="PLoS Pathog.">
        <title>Compartmentalized Replication of R5 T Cell-Tropic HIV-1 in the Central Nervous System Early in the Course of Infection.</title>
        <authorList>
            <person name="Sturdevant C.B."/>
            <person name="Joseph S.B."/>
            <person name="Schnell G."/>
            <person name="Price R.W."/>
            <person name="Swanstrom R."/>
            <person name="Spudich S."/>
        </authorList>
    </citation>
    <scope>NUCLEOTIDE SEQUENCE</scope>
    <source>
        <strain evidence="37">9063_102910_CSF_14</strain>
    </source>
</reference>
<feature type="disulfide bond" evidence="32">
    <location>
        <begin position="56"/>
        <end position="76"/>
    </location>
</feature>
<evidence type="ECO:0000256" key="2">
    <source>
        <dbReference type="ARBA" id="ARBA00004433"/>
    </source>
</evidence>
<keyword evidence="19 32" id="KW-1043">Host membrane</keyword>
<feature type="disulfide bond" evidence="32">
    <location>
        <begin position="228"/>
        <end position="257"/>
    </location>
</feature>
<comment type="function">
    <text evidence="32">Surface protein gp120: Attaches the virus to the host lymphoid cell by binding to the primary receptor CD4. This interaction induces a structural rearrangement creating a high affinity binding site for a chemokine coreceptor like CXCR4 and/or CCR5. Acts as a ligand for CD209/DC-SIGN and CLEC4M/DC-SIGNR, which are respectively found on dendritic cells (DCs), and on endothelial cells of liver sinusoids and lymph node sinuses. These interactions allow capture of viral particles at mucosal surfaces by these cells and subsequent transmission to permissive cells. HIV subverts the migration properties of dendritic cells to gain access to CD4+ T-cells in lymph nodes. Virus transmission to permissive T-cells occurs either in trans (without DCs infection, through viral capture and transmission), or in cis (following DCs productive infection, through the usual CD4-gp120 interaction), thereby inducing a robust infection. In trans infection, bound virions remain infectious over days and it is proposed that they are not degraded, but protected in non-lysosomal acidic organelles within the DCs close to the cell membrane thus contributing to the viral infectious potential during DCs' migration from the periphery to the lymphoid tissues. On arrival at lymphoid tissues, intact virions recycle back to DCs' cell surface allowing virus transmission to CD4+ T-cells.</text>
</comment>
<comment type="function">
    <text evidence="32">Envelope glycoprotein gp160: Oligomerizes in the host endoplasmic reticulum into predominantly trimers. In a second time, gp160 transits in the host Golgi, where glycosylation is completed. The precursor is then proteolytically cleaved in the trans-Golgi and thereby activated by cellular furin or furin-like proteases to produce gp120 and gp41.</text>
</comment>
<evidence type="ECO:0000256" key="10">
    <source>
        <dbReference type="ARBA" id="ARBA00022570"/>
    </source>
</evidence>
<evidence type="ECO:0000256" key="12">
    <source>
        <dbReference type="ARBA" id="ARBA00022595"/>
    </source>
</evidence>
<keyword evidence="18 32" id="KW-0946">Virion</keyword>
<keyword evidence="8 32" id="KW-1170">Fusion of virus membrane with host endosomal membrane</keyword>
<comment type="domain">
    <text evidence="32">The membrane proximal external region (MPER) present in gp41 is a tryptophan-rich region recognized by the antibodies 2F5, Z13, and 4E10. MPER seems to play a role in fusion.</text>
</comment>
<evidence type="ECO:0000256" key="3">
    <source>
        <dbReference type="ARBA" id="ARBA00004505"/>
    </source>
</evidence>
<comment type="domain">
    <text evidence="32 33">The 17 amino acids long immunosuppressive region is present in many retroviral envelope proteins. Synthetic peptides derived from this relatively conserved sequence inhibit immune function in vitro and in vivo.</text>
</comment>
<comment type="subcellular location">
    <subcellularLocation>
        <location evidence="3">Host cell membrane</location>
        <topology evidence="3">Peripheral membrane protein</topology>
    </subcellularLocation>
    <subcellularLocation>
        <location evidence="1">Host cell membrane</location>
        <topology evidence="1">Single-pass type I membrane protein</topology>
    </subcellularLocation>
    <subcellularLocation>
        <location evidence="2">Host endosome membrane</location>
        <topology evidence="2">Peripheral membrane protein</topology>
    </subcellularLocation>
    <subcellularLocation>
        <location evidence="5">Host endosome membrane</location>
        <topology evidence="5">Single-pass type I membrane protein</topology>
    </subcellularLocation>
    <subcellularLocation>
        <location evidence="6">Virion membrane</location>
        <topology evidence="6">Peripheral membrane protein</topology>
    </subcellularLocation>
    <subcellularLocation>
        <location evidence="4">Virion membrane</location>
        <topology evidence="4">Single-pass type I membrane protein</topology>
    </subcellularLocation>
</comment>
<dbReference type="Gene3D" id="1.10.287.210">
    <property type="match status" value="1"/>
</dbReference>
<dbReference type="FunFam" id="2.170.40.20:FF:000003">
    <property type="entry name" value="Envelope glycoprotein gp160"/>
    <property type="match status" value="1"/>
</dbReference>
<dbReference type="GO" id="GO:0075512">
    <property type="term" value="P:clathrin-dependent endocytosis of virus by host cell"/>
    <property type="evidence" value="ECO:0007669"/>
    <property type="project" value="UniProtKB-UniRule"/>
</dbReference>
<dbReference type="GO" id="GO:0019064">
    <property type="term" value="P:fusion of virus membrane with host plasma membrane"/>
    <property type="evidence" value="ECO:0007669"/>
    <property type="project" value="UniProtKB-UniRule"/>
</dbReference>
<evidence type="ECO:0000256" key="22">
    <source>
        <dbReference type="ARBA" id="ARBA00022989"/>
    </source>
</evidence>
<evidence type="ECO:0000256" key="13">
    <source>
        <dbReference type="ARBA" id="ARBA00022685"/>
    </source>
</evidence>
<dbReference type="FunFam" id="1.10.287.210:FF:000001">
    <property type="entry name" value="Envelope glycoprotein gp160"/>
    <property type="match status" value="1"/>
</dbReference>
<evidence type="ECO:0000256" key="26">
    <source>
        <dbReference type="ARBA" id="ARBA00023139"/>
    </source>
</evidence>
<dbReference type="CDD" id="cd09909">
    <property type="entry name" value="HIV-1-like_HR1-HR2"/>
    <property type="match status" value="1"/>
</dbReference>
<accession>A0A0A1CK82</accession>
<organism evidence="37">
    <name type="scientific">Human immunodeficiency virus type 1</name>
    <name type="common">HIV-1</name>
    <dbReference type="NCBI Taxonomy" id="11676"/>
    <lineage>
        <taxon>Viruses</taxon>
        <taxon>Riboviria</taxon>
        <taxon>Pararnavirae</taxon>
        <taxon>Artverviricota</taxon>
        <taxon>Revtraviricetes</taxon>
        <taxon>Ortervirales</taxon>
        <taxon>Retroviridae</taxon>
        <taxon>Orthoretrovirinae</taxon>
        <taxon>Lentivirus</taxon>
        <taxon>Lentivirus humimdef1</taxon>
    </lineage>
</organism>
<dbReference type="InterPro" id="IPR000777">
    <property type="entry name" value="HIV1_Gp120"/>
</dbReference>
<keyword evidence="25 32" id="KW-0472">Membrane</keyword>
<dbReference type="GO" id="GO:0019082">
    <property type="term" value="P:viral protein processing"/>
    <property type="evidence" value="ECO:0007669"/>
    <property type="project" value="UniProtKB-UniRule"/>
</dbReference>
<comment type="subcellular location">
    <molecule>Surface protein gp120</molecule>
    <subcellularLocation>
        <location evidence="32">Virion membrane</location>
        <topology evidence="32">Peripheral membrane protein</topology>
    </subcellularLocation>
    <subcellularLocation>
        <location evidence="32">Host cell membrane</location>
        <topology evidence="32">Peripheral membrane protein</topology>
    </subcellularLocation>
    <subcellularLocation>
        <location evidence="32">Host endosome membrane</location>
        <topology evidence="32">Single-pass type I membrane protein</topology>
    </subcellularLocation>
    <text evidence="32">The surface protein is not anchored to the viral envelope, but associates with the extravirion surface through its binding to TM. It is probably concentrated at the site of budding and incorporated into the virions possibly by contacts between the cytoplasmic tail of Env and the N-terminus of Gag.</text>
</comment>
<dbReference type="GO" id="GO:0020002">
    <property type="term" value="C:host cell plasma membrane"/>
    <property type="evidence" value="ECO:0007669"/>
    <property type="project" value="UniProtKB-SubCell"/>
</dbReference>
<evidence type="ECO:0000256" key="21">
    <source>
        <dbReference type="ARBA" id="ARBA00022890"/>
    </source>
</evidence>
<feature type="short sequence motif" description="YXXL motif; contains endocytosis signal" evidence="32">
    <location>
        <begin position="719"/>
        <end position="722"/>
    </location>
</feature>
<feature type="region of interest" description="Immunosuppression" evidence="32">
    <location>
        <begin position="581"/>
        <end position="599"/>
    </location>
</feature>
<keyword evidence="9 32" id="KW-1032">Host cell membrane</keyword>
<evidence type="ECO:0000256" key="11">
    <source>
        <dbReference type="ARBA" id="ARBA00022581"/>
    </source>
</evidence>
<evidence type="ECO:0000259" key="35">
    <source>
        <dbReference type="Pfam" id="PF00516"/>
    </source>
</evidence>
<comment type="subunit">
    <text evidence="32">The mature envelope protein (Env) consists of a homotrimer of non-covalently associated gp120-gp41 heterodimers. The resulting complex protrudes from the virus surface as a spike. There seems to be as few as 10 spikes on the average virion. Surface protein gp120 interacts with host CD4, CCR5 and CXCR4. Gp120 also interacts with the C-type lectins CD209/DC-SIGN and CLEC4M/DC-SIGNR (collectively referred to as DC-SIGN(R)). Gp120 and gp41 interact with GalCer. Gp120 interacts with host ITGA4/ITGB7 complex; on CD4+ T-cells, this interaction results in rapid activation of integrin ITGAL/LFA-1, which facilitates efficient cell-to-cell spreading of HIV-1. Gp120 interacts with cell-associated heparan sulfate; this interaction increases virus infectivity on permissive cells and may be involved in infection of CD4- cells.</text>
</comment>
<evidence type="ECO:0000256" key="25">
    <source>
        <dbReference type="ARBA" id="ARBA00023136"/>
    </source>
</evidence>
<keyword evidence="14 32" id="KW-0812">Transmembrane</keyword>
<evidence type="ECO:0000256" key="34">
    <source>
        <dbReference type="SAM" id="MobiDB-lite"/>
    </source>
</evidence>
<dbReference type="InterPro" id="IPR000328">
    <property type="entry name" value="GP41-like"/>
</dbReference>
<keyword evidence="26 32" id="KW-0564">Palmitate</keyword>
<dbReference type="GO" id="GO:0055036">
    <property type="term" value="C:virion membrane"/>
    <property type="evidence" value="ECO:0007669"/>
    <property type="project" value="UniProtKB-SubCell"/>
</dbReference>
<dbReference type="SUPFAM" id="SSF58069">
    <property type="entry name" value="Virus ectodomain"/>
    <property type="match status" value="1"/>
</dbReference>
<dbReference type="GO" id="GO:1903908">
    <property type="term" value="P:positive regulation of plasma membrane raft polarization"/>
    <property type="evidence" value="ECO:0007669"/>
    <property type="project" value="UniProtKB-UniRule"/>
</dbReference>
<dbReference type="FunFam" id="2.170.40.20:FF:000004">
    <property type="entry name" value="Envelope glycoprotein gp160"/>
    <property type="match status" value="1"/>
</dbReference>
<keyword evidence="20 32" id="KW-0261">Viral envelope protein</keyword>
<dbReference type="GO" id="GO:0016020">
    <property type="term" value="C:membrane"/>
    <property type="evidence" value="ECO:0007669"/>
    <property type="project" value="UniProtKB-UniRule"/>
</dbReference>
<feature type="chain" id="PRO_5023412369" description="Transmembrane protein gp41" evidence="32">
    <location>
        <begin position="519"/>
        <end position="863"/>
    </location>
</feature>
<dbReference type="GO" id="GO:0039654">
    <property type="term" value="P:fusion of virus membrane with host endosome membrane"/>
    <property type="evidence" value="ECO:0007669"/>
    <property type="project" value="UniProtKB-UniRule"/>
</dbReference>
<comment type="PTM">
    <text evidence="32">Specific enzymatic cleavages in vivo yield mature proteins. Envelope glycoproteins are synthesized as a inactive precursor that is heavily N-glycosylated and processed likely by host cell furin in the Golgi to yield the mature SU and TM proteins. The cleavage site between SU and TM requires the minimal sequence [KR]-X-[KR]-R. About 2 of the 9 disulfide bonds of gp41 are reduced by P4HB/PDI, following binding to CD4 receptor.</text>
</comment>
<feature type="region of interest" description="Disordered" evidence="34">
    <location>
        <begin position="725"/>
        <end position="751"/>
    </location>
</feature>
<comment type="subcellular location">
    <molecule>Transmembrane protein gp41</molecule>
    <subcellularLocation>
        <location evidence="32">Virion membrane</location>
        <topology evidence="32">Single-pass type I membrane protein</topology>
    </subcellularLocation>
    <subcellularLocation>
        <location evidence="32">Host cell membrane</location>
        <topology evidence="32">Single-pass type I membrane protein</topology>
    </subcellularLocation>
    <subcellularLocation>
        <location evidence="32">Host endosome membrane</location>
        <topology evidence="32">Single-pass type I membrane protein</topology>
    </subcellularLocation>
    <text evidence="32">It is probably concentrated at the site of budding and incorporated into the virions possibly by contacts between the cytoplasmic tail of Env and the N-terminus of Gag.</text>
</comment>
<keyword evidence="28 32" id="KW-0325">Glycoprotein</keyword>
<comment type="caution">
    <text evidence="32 33">Lacks conserved residue(s) required for the propagation of feature annotation.</text>
</comment>
<evidence type="ECO:0000256" key="28">
    <source>
        <dbReference type="ARBA" id="ARBA00023180"/>
    </source>
</evidence>
<keyword evidence="16 32" id="KW-0732">Signal</keyword>
<comment type="function">
    <text evidence="32">Transmembrane protein gp41: Acts as a class I viral fusion protein. Under the current model, the protein has at least 3 conformational states: pre-fusion native state, pre-hairpin intermediate state, and post-fusion hairpin state. During fusion of viral and target intracellular membranes, the coiled coil regions (heptad repeats) assume a trimer-of-hairpins structure, positioning the fusion peptide in close proximity to the C-terminal region of the ectodomain. The formation of this structure appears to drive apposition and subsequent fusion of viral and target cell membranes. Complete fusion occurs in host cell endosomes and is dynamin-dependent, however some lipid transfer might occur at the plasma membrane. The virus undergoes clathrin-dependent internalization long before endosomal fusion, thus minimizing the surface exposure of conserved viral epitopes during fusion and reducing the efficacy of inhibitors targeting these epitopes. Membranes fusion leads to delivery of the nucleocapsid into the cytoplasm.</text>
</comment>
<evidence type="ECO:0000313" key="37">
    <source>
        <dbReference type="EMBL" id="AIX96549.1"/>
    </source>
</evidence>
<comment type="domain">
    <text evidence="32">The YXXL motif is involved in determining the exact site of viral release at the surface of infected mononuclear cells and promotes endocytosis. YXXL and di-leucine endocytosis motifs interact directly or indirectly with the clathrin adapter complexes, opperate independently, and their activities are not additive.</text>
</comment>
<feature type="short sequence motif" description="Di-leucine internalization motif" evidence="32">
    <location>
        <begin position="862"/>
        <end position="863"/>
    </location>
</feature>
<evidence type="ECO:0000256" key="30">
    <source>
        <dbReference type="ARBA" id="ARBA00023288"/>
    </source>
</evidence>
<comment type="PTM">
    <text evidence="32">Highly glycosylated by host. The high number of glycan on the protein is reffered to as 'glycan shield' because it contributes to hide protein sequence from adaptive immune system.</text>
</comment>
<evidence type="ECO:0000256" key="14">
    <source>
        <dbReference type="ARBA" id="ARBA00022692"/>
    </source>
</evidence>
<feature type="region of interest" description="Fusion peptide" evidence="32">
    <location>
        <begin position="519"/>
        <end position="539"/>
    </location>
</feature>
<feature type="domain" description="Human immunodeficiency virus 1 envelope glycoprotein Gp120" evidence="35">
    <location>
        <begin position="148"/>
        <end position="518"/>
    </location>
</feature>
<keyword evidence="7 32" id="KW-1168">Fusion of virus membrane with host membrane</keyword>
<keyword evidence="23 32" id="KW-1039">Host endosome</keyword>
<feature type="site" description="Cleavage; by host furin" evidence="32">
    <location>
        <begin position="518"/>
        <end position="519"/>
    </location>
</feature>
<comment type="miscellaneous">
    <text evidence="32">Inhibitors targeting HIV-1 viral envelope proteins are used as antiretroviral drugs. Attachment of virions to the cell surface via non-specific interactions and CD4 binding can be blocked by inhibitors that include cyanovirin-N, cyclotriazadisulfonamide analogs, PRO 2000, TNX 355 and PRO 542. In addition, BMS 806 can block CD4-induced conformational changes. Env interactions with the coreceptor molecules can be targeted by CCR5 antagonists including SCH-D, maraviroc (UK 427857) and aplaviroc (GW 873140), and the CXCR4 antagonist AMD 070. Fusion of viral and cellular membranes can be inhibited by peptides such as enfuvirtide and tifuvirtide (T 1249). Resistance to inhibitors associated with mutations in Env are observed. Most of the time, single mutations confer only a modest reduction in drug susceptibility. Combination of several mutations is usually required to develop a high-level drug resistance.</text>
</comment>
<evidence type="ECO:0000256" key="31">
    <source>
        <dbReference type="ARBA" id="ARBA00023296"/>
    </source>
</evidence>
<dbReference type="GO" id="GO:0019062">
    <property type="term" value="P:virion attachment to host cell"/>
    <property type="evidence" value="ECO:0007669"/>
    <property type="project" value="UniProtKB-UniRule"/>
</dbReference>
<evidence type="ECO:0000256" key="6">
    <source>
        <dbReference type="ARBA" id="ARBA00004650"/>
    </source>
</evidence>
<keyword evidence="29 32" id="KW-0899">Viral immunoevasion</keyword>
<keyword evidence="22 32" id="KW-1133">Transmembrane helix</keyword>
<keyword evidence="21 32" id="KW-1164">Virus endocytosis by host</keyword>
<organismHost>
    <name type="scientific">Homo sapiens</name>
    <name type="common">Human</name>
    <dbReference type="NCBI Taxonomy" id="9606"/>
</organismHost>
<keyword evidence="30 32" id="KW-0449">Lipoprotein</keyword>
<feature type="disulfide bond" evidence="32">
    <location>
        <begin position="605"/>
        <end position="611"/>
    </location>
</feature>
<dbReference type="GO" id="GO:0005198">
    <property type="term" value="F:structural molecule activity"/>
    <property type="evidence" value="ECO:0007669"/>
    <property type="project" value="UniProtKB-UniRule"/>
</dbReference>
<dbReference type="Gene3D" id="2.170.40.20">
    <property type="entry name" value="Human immunodeficiency virus 1, Gp160, envelope glycoprotein"/>
    <property type="match status" value="2"/>
</dbReference>
<keyword evidence="11 32" id="KW-0945">Host-virus interaction</keyword>
<proteinExistence type="inferred from homology"/>
<name>A0A0A1CK82_HV1</name>
<evidence type="ECO:0000256" key="5">
    <source>
        <dbReference type="ARBA" id="ARBA00004578"/>
    </source>
</evidence>
<evidence type="ECO:0000256" key="23">
    <source>
        <dbReference type="ARBA" id="ARBA00023046"/>
    </source>
</evidence>
<feature type="transmembrane region" description="Helical" evidence="33">
    <location>
        <begin position="685"/>
        <end position="712"/>
    </location>
</feature>
<protein>
    <recommendedName>
        <fullName evidence="32">Envelope glycoprotein gp160</fullName>
    </recommendedName>
    <alternativeName>
        <fullName evidence="32">Env polyprotein</fullName>
    </alternativeName>
    <component>
        <recommendedName>
            <fullName evidence="32">Surface protein gp120</fullName>
            <shortName evidence="32">SU</shortName>
        </recommendedName>
        <alternativeName>
            <fullName evidence="32">Glycoprotein 120</fullName>
            <shortName evidence="32">gp120</shortName>
        </alternativeName>
    </component>
    <component>
        <recommendedName>
            <fullName evidence="32">Transmembrane protein gp41</fullName>
            <shortName evidence="32">TM</shortName>
        </recommendedName>
        <alternativeName>
            <fullName evidence="32">Glycoprotein 41</fullName>
            <shortName evidence="32">gp41</shortName>
        </alternativeName>
    </component>
</protein>
<evidence type="ECO:0000259" key="36">
    <source>
        <dbReference type="Pfam" id="PF00517"/>
    </source>
</evidence>
<feature type="transmembrane region" description="Helical" evidence="33">
    <location>
        <begin position="20"/>
        <end position="44"/>
    </location>
</feature>
<evidence type="ECO:0000256" key="1">
    <source>
        <dbReference type="ARBA" id="ARBA00004402"/>
    </source>
</evidence>
<keyword evidence="12 32" id="KW-1162">Viral penetration into host cytoplasm</keyword>
<keyword evidence="27 32" id="KW-1015">Disulfide bond</keyword>
<evidence type="ECO:0000256" key="19">
    <source>
        <dbReference type="ARBA" id="ARBA00022870"/>
    </source>
</evidence>
<feature type="disulfide bond" evidence="32">
    <location>
        <begin position="238"/>
        <end position="249"/>
    </location>
</feature>
<dbReference type="Pfam" id="PF00516">
    <property type="entry name" value="GP120"/>
    <property type="match status" value="2"/>
</dbReference>
<keyword evidence="31 32" id="KW-1160">Virus entry into host cell</keyword>
<evidence type="ECO:0000256" key="7">
    <source>
        <dbReference type="ARBA" id="ARBA00022506"/>
    </source>
</evidence>
<evidence type="ECO:0000256" key="20">
    <source>
        <dbReference type="ARBA" id="ARBA00022879"/>
    </source>
</evidence>
<keyword evidence="15 32" id="KW-0053">Apoptosis</keyword>
<feature type="chain" id="PRO_5023412370" description="Envelope glycoprotein gp160" evidence="32">
    <location>
        <begin position="35"/>
        <end position="863"/>
    </location>
</feature>
<evidence type="ECO:0000256" key="9">
    <source>
        <dbReference type="ARBA" id="ARBA00022511"/>
    </source>
</evidence>
<dbReference type="GO" id="GO:1903911">
    <property type="term" value="P:positive regulation of receptor clustering"/>
    <property type="evidence" value="ECO:0007669"/>
    <property type="project" value="UniProtKB-UniRule"/>
</dbReference>
<dbReference type="GO" id="GO:0019031">
    <property type="term" value="C:viral envelope"/>
    <property type="evidence" value="ECO:0007669"/>
    <property type="project" value="UniProtKB-KW"/>
</dbReference>
<dbReference type="SUPFAM" id="SSF56502">
    <property type="entry name" value="gp120 core"/>
    <property type="match status" value="2"/>
</dbReference>
<dbReference type="EMBL" id="KM354866">
    <property type="protein sequence ID" value="AIX96549.1"/>
    <property type="molecule type" value="Genomic_RNA"/>
</dbReference>
<reference evidence="37" key="1">
    <citation type="submission" date="2014-08" db="EMBL/GenBank/DDBJ databases">
        <authorList>
            <person name="Buckheit Sturdevant C."/>
            <person name="Joseph S.B."/>
            <person name="Schnell G."/>
            <person name="Price R.W."/>
            <person name="Swanstrom R."/>
            <person name="Spudich S."/>
        </authorList>
    </citation>
    <scope>NUCLEOTIDE SEQUENCE</scope>
    <source>
        <strain evidence="37">9063_102910_CSF_14</strain>
    </source>
</reference>
<feature type="lipid moiety-binding region" description="S-palmitoyl cysteine; by host" evidence="32">
    <location>
        <position position="771"/>
    </location>
</feature>